<reference evidence="3 4" key="1">
    <citation type="journal article" date="2015" name="BMC Genomics">
        <title>The genome of the truffle-parasite Tolypocladium ophioglossoides and the evolution of antifungal peptaibiotics.</title>
        <authorList>
            <person name="Quandt C.A."/>
            <person name="Bushley K.E."/>
            <person name="Spatafora J.W."/>
        </authorList>
    </citation>
    <scope>NUCLEOTIDE SEQUENCE [LARGE SCALE GENOMIC DNA]</scope>
    <source>
        <strain evidence="3 4">CBS 100239</strain>
    </source>
</reference>
<feature type="region of interest" description="Disordered" evidence="2">
    <location>
        <begin position="456"/>
        <end position="484"/>
    </location>
</feature>
<feature type="coiled-coil region" evidence="1">
    <location>
        <begin position="111"/>
        <end position="201"/>
    </location>
</feature>
<dbReference type="OrthoDB" id="5238996at2759"/>
<keyword evidence="1" id="KW-0175">Coiled coil</keyword>
<evidence type="ECO:0000256" key="2">
    <source>
        <dbReference type="SAM" id="MobiDB-lite"/>
    </source>
</evidence>
<keyword evidence="4" id="KW-1185">Reference proteome</keyword>
<sequence length="484" mass="54198">MTHRSFKERMMTFTAMAESKAKPTARGPPAKNVKDSKIWSLICLAREVGGDADGIQDYANLVDDKKRLECELTERSKDVLRLSQELAQHKAGAAKERSMLTQTFGEQYKIFDQKNAILETYRGELEEHEAELKTVKDRDTSRQKQLAILESNAKSAKSAQDRLQKKTETMERNCMVHRSQLQAAQAERDDLESKLRQARSDLGHDFFHDIDETQELRLREHLKSLSAMSYTIVKDFMSDPEVATTSGPLLQSLQARFPGIPLPIGATKEAVLMRRAAGQAVICEALMAHIFRPFYIPDDFKQAAEQMLDFFNEEKEQQQIYRHQVTKLLDDEEMGAAADVAINAADAISRLLDRLVSSADVEDFRRKIEGFLSQAAQMWVLEAQGASDLVEVTTPVTEDEQLESYSEFGARNTGKAGDANHNIAATLFPRITINGKMLHSGIVLWSDSPATMIARDQIPSPSLGRSATYRKNGRRSSVAGRSAA</sequence>
<accession>A0A0L0NCR1</accession>
<evidence type="ECO:0000313" key="3">
    <source>
        <dbReference type="EMBL" id="KND91851.1"/>
    </source>
</evidence>
<dbReference type="AlphaFoldDB" id="A0A0L0NCR1"/>
<protein>
    <submittedName>
        <fullName evidence="3">Uncharacterized protein</fullName>
    </submittedName>
</protein>
<name>A0A0L0NCR1_TOLOC</name>
<comment type="caution">
    <text evidence="3">The sequence shown here is derived from an EMBL/GenBank/DDBJ whole genome shotgun (WGS) entry which is preliminary data.</text>
</comment>
<dbReference type="Proteomes" id="UP000036947">
    <property type="component" value="Unassembled WGS sequence"/>
</dbReference>
<evidence type="ECO:0000256" key="1">
    <source>
        <dbReference type="SAM" id="Coils"/>
    </source>
</evidence>
<organism evidence="3 4">
    <name type="scientific">Tolypocladium ophioglossoides (strain CBS 100239)</name>
    <name type="common">Snaketongue truffleclub</name>
    <name type="synonym">Elaphocordyceps ophioglossoides</name>
    <dbReference type="NCBI Taxonomy" id="1163406"/>
    <lineage>
        <taxon>Eukaryota</taxon>
        <taxon>Fungi</taxon>
        <taxon>Dikarya</taxon>
        <taxon>Ascomycota</taxon>
        <taxon>Pezizomycotina</taxon>
        <taxon>Sordariomycetes</taxon>
        <taxon>Hypocreomycetidae</taxon>
        <taxon>Hypocreales</taxon>
        <taxon>Ophiocordycipitaceae</taxon>
        <taxon>Tolypocladium</taxon>
    </lineage>
</organism>
<evidence type="ECO:0000313" key="4">
    <source>
        <dbReference type="Proteomes" id="UP000036947"/>
    </source>
</evidence>
<proteinExistence type="predicted"/>
<gene>
    <name evidence="3" type="ORF">TOPH_03329</name>
</gene>
<dbReference type="EMBL" id="LFRF01000007">
    <property type="protein sequence ID" value="KND91851.1"/>
    <property type="molecule type" value="Genomic_DNA"/>
</dbReference>